<proteinExistence type="inferred from homology"/>
<keyword evidence="4" id="KW-0833">Ubl conjugation pathway</keyword>
<reference evidence="9 10" key="1">
    <citation type="submission" date="2025-04" db="UniProtKB">
        <authorList>
            <consortium name="RefSeq"/>
        </authorList>
    </citation>
    <scope>IDENTIFICATION</scope>
</reference>
<keyword evidence="3" id="KW-0808">Transferase</keyword>
<accession>A0A6J2UTZ4</accession>
<evidence type="ECO:0000256" key="2">
    <source>
        <dbReference type="ARBA" id="ARBA00021099"/>
    </source>
</evidence>
<dbReference type="Proteomes" id="UP000504632">
    <property type="component" value="Chromosome 3"/>
</dbReference>
<name>A0A6J2UTZ4_CHACN</name>
<dbReference type="GO" id="GO:0061651">
    <property type="term" value="F:Atg12 conjugating enzyme activity"/>
    <property type="evidence" value="ECO:0007669"/>
    <property type="project" value="TreeGrafter"/>
</dbReference>
<evidence type="ECO:0000313" key="10">
    <source>
        <dbReference type="RefSeq" id="XP_030623224.1"/>
    </source>
</evidence>
<organism evidence="8 9">
    <name type="scientific">Chanos chanos</name>
    <name type="common">Milkfish</name>
    <name type="synonym">Mugil chanos</name>
    <dbReference type="NCBI Taxonomy" id="29144"/>
    <lineage>
        <taxon>Eukaryota</taxon>
        <taxon>Metazoa</taxon>
        <taxon>Chordata</taxon>
        <taxon>Craniata</taxon>
        <taxon>Vertebrata</taxon>
        <taxon>Euteleostomi</taxon>
        <taxon>Actinopterygii</taxon>
        <taxon>Neopterygii</taxon>
        <taxon>Teleostei</taxon>
        <taxon>Ostariophysi</taxon>
        <taxon>Gonorynchiformes</taxon>
        <taxon>Chanidae</taxon>
        <taxon>Chanos</taxon>
    </lineage>
</organism>
<dbReference type="RefSeq" id="XP_030623223.1">
    <property type="nucleotide sequence ID" value="XM_030767363.1"/>
</dbReference>
<sequence length="218" mass="24902">MCDYPEAGCYLDETTFQRCCQLFLQHSSSLTDGWSWETVKGSEEGFMKHTSLVCVKESGRNRTTDDTSSLTGQGEEDDEDEDDVGARWVPEDPAVVRYEYHVLYSCSYQVPVLYFRASTLDGRVLSLEEVWEAVHPNYRVKLQQGPWDILTQQEHPILGQPFFMLHPCHTEHFMRPVLEMARTNLRRVNYVVTWLSAVGPVVGLELPLSYCTAVSGPE</sequence>
<dbReference type="GO" id="GO:0032446">
    <property type="term" value="P:protein modification by small protein conjugation"/>
    <property type="evidence" value="ECO:0007669"/>
    <property type="project" value="TreeGrafter"/>
</dbReference>
<evidence type="ECO:0000256" key="7">
    <source>
        <dbReference type="SAM" id="MobiDB-lite"/>
    </source>
</evidence>
<protein>
    <recommendedName>
        <fullName evidence="2">Ubiquitin-like-conjugating enzyme ATG10</fullName>
    </recommendedName>
    <alternativeName>
        <fullName evidence="6">Autophagy-related protein 10</fullName>
    </alternativeName>
</protein>
<dbReference type="Gene3D" id="3.30.1460.50">
    <property type="match status" value="1"/>
</dbReference>
<dbReference type="AlphaFoldDB" id="A0A6J2UTZ4"/>
<keyword evidence="5" id="KW-0072">Autophagy</keyword>
<evidence type="ECO:0000256" key="4">
    <source>
        <dbReference type="ARBA" id="ARBA00022786"/>
    </source>
</evidence>
<dbReference type="OrthoDB" id="4089664at2759"/>
<gene>
    <name evidence="9 10" type="primary">atg10</name>
</gene>
<comment type="similarity">
    <text evidence="1">Belongs to the ATG10 family.</text>
</comment>
<feature type="compositionally biased region" description="Acidic residues" evidence="7">
    <location>
        <begin position="74"/>
        <end position="83"/>
    </location>
</feature>
<evidence type="ECO:0000256" key="3">
    <source>
        <dbReference type="ARBA" id="ARBA00022679"/>
    </source>
</evidence>
<dbReference type="InterPro" id="IPR007135">
    <property type="entry name" value="Atg3/Atg10"/>
</dbReference>
<dbReference type="PANTHER" id="PTHR14957">
    <property type="entry name" value="UBIQUITIN-LIKE-CONJUGATING ENZYME ATG10"/>
    <property type="match status" value="1"/>
</dbReference>
<keyword evidence="8" id="KW-1185">Reference proteome</keyword>
<dbReference type="RefSeq" id="XP_030623224.1">
    <property type="nucleotide sequence ID" value="XM_030767364.1"/>
</dbReference>
<feature type="region of interest" description="Disordered" evidence="7">
    <location>
        <begin position="59"/>
        <end position="85"/>
    </location>
</feature>
<dbReference type="Pfam" id="PF03987">
    <property type="entry name" value="Autophagy_act_C"/>
    <property type="match status" value="1"/>
</dbReference>
<evidence type="ECO:0000256" key="1">
    <source>
        <dbReference type="ARBA" id="ARBA00005696"/>
    </source>
</evidence>
<dbReference type="GO" id="GO:0000045">
    <property type="term" value="P:autophagosome assembly"/>
    <property type="evidence" value="ECO:0007669"/>
    <property type="project" value="TreeGrafter"/>
</dbReference>
<dbReference type="CTD" id="83734"/>
<dbReference type="GO" id="GO:0005829">
    <property type="term" value="C:cytosol"/>
    <property type="evidence" value="ECO:0007669"/>
    <property type="project" value="TreeGrafter"/>
</dbReference>
<evidence type="ECO:0000256" key="6">
    <source>
        <dbReference type="ARBA" id="ARBA00029833"/>
    </source>
</evidence>
<dbReference type="GO" id="GO:0000422">
    <property type="term" value="P:autophagy of mitochondrion"/>
    <property type="evidence" value="ECO:0007669"/>
    <property type="project" value="TreeGrafter"/>
</dbReference>
<evidence type="ECO:0000313" key="9">
    <source>
        <dbReference type="RefSeq" id="XP_030623223.1"/>
    </source>
</evidence>
<evidence type="ECO:0000256" key="5">
    <source>
        <dbReference type="ARBA" id="ARBA00023006"/>
    </source>
</evidence>
<dbReference type="GeneID" id="115806562"/>
<dbReference type="PANTHER" id="PTHR14957:SF1">
    <property type="entry name" value="UBIQUITIN-LIKE-CONJUGATING ENZYME ATG10"/>
    <property type="match status" value="1"/>
</dbReference>
<evidence type="ECO:0000313" key="8">
    <source>
        <dbReference type="Proteomes" id="UP000504632"/>
    </source>
</evidence>